<proteinExistence type="predicted"/>
<reference evidence="1 2" key="1">
    <citation type="journal article" date="2014" name="Agronomy (Basel)">
        <title>A Draft Genome Sequence for Ensete ventricosum, the Drought-Tolerant Tree Against Hunger.</title>
        <authorList>
            <person name="Harrison J."/>
            <person name="Moore K.A."/>
            <person name="Paszkiewicz K."/>
            <person name="Jones T."/>
            <person name="Grant M."/>
            <person name="Ambacheew D."/>
            <person name="Muzemil S."/>
            <person name="Studholme D.J."/>
        </authorList>
    </citation>
    <scope>NUCLEOTIDE SEQUENCE [LARGE SCALE GENOMIC DNA]</scope>
</reference>
<sequence length="220" mass="24355">MMRLTQALAIQAVTTKASSWSEYSLSDSKVNLGSPQGQGLLVERNIGRSGNGLFASLHPPPREPRGWTSRGFTPRALLIFTFLCHQSLGGDVLVGSLQHLRYSCGGLLHKRPKKAGRLNPDHESLDDQQWMRIGNGPDFVCEAGEVLSEVFRLLLSYPEEGCDSWLWSGAGEKITLKLHCELIKRVNGGGRYHPRAIPRRVVGKARHIMASEVPYRVICA</sequence>
<dbReference type="AlphaFoldDB" id="A0A426XC08"/>
<dbReference type="EMBL" id="AMZH03022798">
    <property type="protein sequence ID" value="RRT37013.1"/>
    <property type="molecule type" value="Genomic_DNA"/>
</dbReference>
<organism evidence="1 2">
    <name type="scientific">Ensete ventricosum</name>
    <name type="common">Abyssinian banana</name>
    <name type="synonym">Musa ensete</name>
    <dbReference type="NCBI Taxonomy" id="4639"/>
    <lineage>
        <taxon>Eukaryota</taxon>
        <taxon>Viridiplantae</taxon>
        <taxon>Streptophyta</taxon>
        <taxon>Embryophyta</taxon>
        <taxon>Tracheophyta</taxon>
        <taxon>Spermatophyta</taxon>
        <taxon>Magnoliopsida</taxon>
        <taxon>Liliopsida</taxon>
        <taxon>Zingiberales</taxon>
        <taxon>Musaceae</taxon>
        <taxon>Ensete</taxon>
    </lineage>
</organism>
<accession>A0A426XC08</accession>
<name>A0A426XC08_ENSVE</name>
<evidence type="ECO:0000313" key="1">
    <source>
        <dbReference type="EMBL" id="RRT37013.1"/>
    </source>
</evidence>
<evidence type="ECO:0000313" key="2">
    <source>
        <dbReference type="Proteomes" id="UP000287651"/>
    </source>
</evidence>
<dbReference type="Proteomes" id="UP000287651">
    <property type="component" value="Unassembled WGS sequence"/>
</dbReference>
<protein>
    <submittedName>
        <fullName evidence="1">Uncharacterized protein</fullName>
    </submittedName>
</protein>
<comment type="caution">
    <text evidence="1">The sequence shown here is derived from an EMBL/GenBank/DDBJ whole genome shotgun (WGS) entry which is preliminary data.</text>
</comment>
<gene>
    <name evidence="1" type="ORF">B296_00035069</name>
</gene>